<keyword evidence="2" id="KW-1185">Reference proteome</keyword>
<organism evidence="1 2">
    <name type="scientific">Coptis chinensis</name>
    <dbReference type="NCBI Taxonomy" id="261450"/>
    <lineage>
        <taxon>Eukaryota</taxon>
        <taxon>Viridiplantae</taxon>
        <taxon>Streptophyta</taxon>
        <taxon>Embryophyta</taxon>
        <taxon>Tracheophyta</taxon>
        <taxon>Spermatophyta</taxon>
        <taxon>Magnoliopsida</taxon>
        <taxon>Ranunculales</taxon>
        <taxon>Ranunculaceae</taxon>
        <taxon>Coptidoideae</taxon>
        <taxon>Coptis</taxon>
    </lineage>
</organism>
<gene>
    <name evidence="1" type="ORF">IFM89_001489</name>
</gene>
<sequence length="105" mass="11146">MRVNCGTGVDLVGGLSQRVSHRLARGYNAGECLGEEEMPGCEELIMTMGGQIAMDSPRVIFQLSCSLLSRVGLLCQQANKSQLKASNFEGCGGVIIGKNKSIVAR</sequence>
<proteinExistence type="predicted"/>
<reference evidence="1 2" key="1">
    <citation type="submission" date="2020-10" db="EMBL/GenBank/DDBJ databases">
        <title>The Coptis chinensis genome and diversification of protoberbering-type alkaloids.</title>
        <authorList>
            <person name="Wang B."/>
            <person name="Shu S."/>
            <person name="Song C."/>
            <person name="Liu Y."/>
        </authorList>
    </citation>
    <scope>NUCLEOTIDE SEQUENCE [LARGE SCALE GENOMIC DNA]</scope>
    <source>
        <strain evidence="1">HL-2020</strain>
        <tissue evidence="1">Leaf</tissue>
    </source>
</reference>
<dbReference type="AlphaFoldDB" id="A0A835LQ95"/>
<dbReference type="Proteomes" id="UP000631114">
    <property type="component" value="Unassembled WGS sequence"/>
</dbReference>
<name>A0A835LQ95_9MAGN</name>
<accession>A0A835LQ95</accession>
<protein>
    <submittedName>
        <fullName evidence="1">Uncharacterized protein</fullName>
    </submittedName>
</protein>
<evidence type="ECO:0000313" key="2">
    <source>
        <dbReference type="Proteomes" id="UP000631114"/>
    </source>
</evidence>
<comment type="caution">
    <text evidence="1">The sequence shown here is derived from an EMBL/GenBank/DDBJ whole genome shotgun (WGS) entry which is preliminary data.</text>
</comment>
<dbReference type="EMBL" id="JADFTS010000007">
    <property type="protein sequence ID" value="KAF9595616.1"/>
    <property type="molecule type" value="Genomic_DNA"/>
</dbReference>
<evidence type="ECO:0000313" key="1">
    <source>
        <dbReference type="EMBL" id="KAF9595616.1"/>
    </source>
</evidence>